<name>A0A833T3Q9_PHYIN</name>
<feature type="region of interest" description="Disordered" evidence="1">
    <location>
        <begin position="235"/>
        <end position="287"/>
    </location>
</feature>
<dbReference type="AlphaFoldDB" id="A0A833T3Q9"/>
<feature type="compositionally biased region" description="Basic residues" evidence="1">
    <location>
        <begin position="251"/>
        <end position="265"/>
    </location>
</feature>
<protein>
    <submittedName>
        <fullName evidence="2">Uncharacterized protein</fullName>
    </submittedName>
</protein>
<keyword evidence="3" id="KW-1185">Reference proteome</keyword>
<proteinExistence type="predicted"/>
<gene>
    <name evidence="2" type="ORF">GN244_ATG01577</name>
</gene>
<feature type="compositionally biased region" description="Low complexity" evidence="1">
    <location>
        <begin position="238"/>
        <end position="250"/>
    </location>
</feature>
<sequence length="405" mass="46038">MHSNGARGCRRKNTVRSVVISALDFWILVASRPYPGHQGYIDLPSWLAQRRRYQTSYRRFCTPRCTVDGHGASISFEVPAFICEERDWSVSDLHLPAPSSTASRPLYCERNARSDLTLTLQFAIVASTSLLSKYASAIIAMSIMEWEAPIPAWIESISIDMDEEMPDLSVAIPCQPINMDDTPNCTPVSTKTNCSITSSMPDDEFETLLESKLDVRTDMQLDIKSIKIVAVSPVKTRSSTAPSISPIKSKPVAKPKAKPGRRPRHKVDVDPSGSNQRRKNKQRGYEKDYRIRMKKKRLQDEAEWIRLETQTRNMLTKRTSVVTLGMLDELKTEEKPSTVCIRQRYLQLLQEERALREAEVLDSCFLADIQALLLWGGTTAPSREVREQLNSLPSLRRCHTFEFSW</sequence>
<accession>A0A833T3Q9</accession>
<organism evidence="2 3">
    <name type="scientific">Phytophthora infestans</name>
    <name type="common">Potato late blight agent</name>
    <name type="synonym">Botrytis infestans</name>
    <dbReference type="NCBI Taxonomy" id="4787"/>
    <lineage>
        <taxon>Eukaryota</taxon>
        <taxon>Sar</taxon>
        <taxon>Stramenopiles</taxon>
        <taxon>Oomycota</taxon>
        <taxon>Peronosporomycetes</taxon>
        <taxon>Peronosporales</taxon>
        <taxon>Peronosporaceae</taxon>
        <taxon>Phytophthora</taxon>
    </lineage>
</organism>
<comment type="caution">
    <text evidence="2">The sequence shown here is derived from an EMBL/GenBank/DDBJ whole genome shotgun (WGS) entry which is preliminary data.</text>
</comment>
<reference evidence="2" key="1">
    <citation type="submission" date="2020-04" db="EMBL/GenBank/DDBJ databases">
        <title>Hybrid Assembly of Korean Phytophthora infestans isolates.</title>
        <authorList>
            <person name="Prokchorchik M."/>
            <person name="Lee Y."/>
            <person name="Seo J."/>
            <person name="Cho J.-H."/>
            <person name="Park Y.-E."/>
            <person name="Jang D.-C."/>
            <person name="Im J.-S."/>
            <person name="Choi J.-G."/>
            <person name="Park H.-J."/>
            <person name="Lee G.-B."/>
            <person name="Lee Y.-G."/>
            <person name="Hong S.-Y."/>
            <person name="Cho K."/>
            <person name="Sohn K.H."/>
        </authorList>
    </citation>
    <scope>NUCLEOTIDE SEQUENCE</scope>
    <source>
        <strain evidence="2">KR_1_A1</strain>
    </source>
</reference>
<evidence type="ECO:0000256" key="1">
    <source>
        <dbReference type="SAM" id="MobiDB-lite"/>
    </source>
</evidence>
<evidence type="ECO:0000313" key="3">
    <source>
        <dbReference type="Proteomes" id="UP000602510"/>
    </source>
</evidence>
<evidence type="ECO:0000313" key="2">
    <source>
        <dbReference type="EMBL" id="KAF4046018.1"/>
    </source>
</evidence>
<dbReference type="Proteomes" id="UP000602510">
    <property type="component" value="Unassembled WGS sequence"/>
</dbReference>
<dbReference type="EMBL" id="WSZM01000033">
    <property type="protein sequence ID" value="KAF4046018.1"/>
    <property type="molecule type" value="Genomic_DNA"/>
</dbReference>